<feature type="compositionally biased region" description="Acidic residues" evidence="9">
    <location>
        <begin position="1386"/>
        <end position="1396"/>
    </location>
</feature>
<dbReference type="InterPro" id="IPR027417">
    <property type="entry name" value="P-loop_NTPase"/>
</dbReference>
<evidence type="ECO:0000256" key="6">
    <source>
        <dbReference type="ARBA" id="ARBA00022840"/>
    </source>
</evidence>
<dbReference type="Gene3D" id="1.20.120.850">
    <property type="entry name" value="SWI2/SNF2 ATPases, N-terminal domain"/>
    <property type="match status" value="1"/>
</dbReference>
<protein>
    <submittedName>
        <fullName evidence="12">RAD54 like 2</fullName>
    </submittedName>
</protein>
<dbReference type="Gene3D" id="3.40.50.10810">
    <property type="entry name" value="Tandem AAA-ATPase domain"/>
    <property type="match status" value="1"/>
</dbReference>
<feature type="region of interest" description="Disordered" evidence="9">
    <location>
        <begin position="1"/>
        <end position="154"/>
    </location>
</feature>
<feature type="region of interest" description="Disordered" evidence="9">
    <location>
        <begin position="1067"/>
        <end position="1185"/>
    </location>
</feature>
<dbReference type="GO" id="GO:0004386">
    <property type="term" value="F:helicase activity"/>
    <property type="evidence" value="ECO:0007669"/>
    <property type="project" value="UniProtKB-KW"/>
</dbReference>
<feature type="domain" description="Helicase ATP-binding" evidence="10">
    <location>
        <begin position="284"/>
        <end position="504"/>
    </location>
</feature>
<reference evidence="12" key="1">
    <citation type="submission" date="2025-08" db="UniProtKB">
        <authorList>
            <consortium name="Ensembl"/>
        </authorList>
    </citation>
    <scope>IDENTIFICATION</scope>
</reference>
<keyword evidence="8" id="KW-0539">Nucleus</keyword>
<dbReference type="InterPro" id="IPR044573">
    <property type="entry name" value="ARIP4_DEXHc"/>
</dbReference>
<evidence type="ECO:0000256" key="1">
    <source>
        <dbReference type="ARBA" id="ARBA00004123"/>
    </source>
</evidence>
<keyword evidence="7" id="KW-0238">DNA-binding</keyword>
<accession>A0A3Q3NN16</accession>
<sequence length="1396" mass="153626">MSEEAISESDLEPSLNSDEEYLENEEVEDNDDMEEDEDENDGDDEDDSVGEPASRSQPPTSPENSSQNMPTSSKTKKQKASKLSKSSKSSKGSKPSKPAKPAHMRKNIRKLLKEDQLEAGTKAAQQEEMERRKRLEQQRKDFPTPATATPDSQLEVSHLVPGLLSKQDVICLDSSGDEDEKCFFTNDDPDVIELSSGEEDTLQISSESVDEDDDGTTSSEESSGAHTNDTLNLPDAQGQVLVNINHPAEEKNIYLAPQLARAVKPHQIGGIRFLYDNLIESLERYKTSNGFGCILAHSMGLGKTLQVISFIDILLRNTEAHTVLAIVPVNTLQNWLTEFNLWLPPQEALSPDTDPVLIIGRTFKVHILNDEHKTTLARAKVVEDWSRDGGVLLMGYEMYRLLSMKKHFVTGKKRKSKKPAGPIIIDLDEEDRQQELMKGIEKAIARPGPDVVICDEGHRIKNYHASTSQALKNIRSRRRVVLTGYPLQNNLIEYWCMVDFVRPDFLGTRQEFSNMFERPILNGQCVDSTPQDVRLMRYRSHVLHSLLEGFVQRRGHDVLRDQLPSKEEHVILVRLSPIQRALYTEFMKRFREAGNSGWLGLNPLKAFCVCCKIWNHPDVLYEALQKENQANEQDLDLDDITSASNPRCPAPAAGLKAKAADSSNSKVNNTLPSLNPSQDKANQVITYEWAKDIMSNYQTGVLENSAKMVLLFHLIDESVKRKDKILVFSQSLSTLTVIEDFLSKRPMPAGIAASDTQGQNWVRNLNYYRLDGSTSASERERLINQFNDPENTATWVFLLSTRAGCLGVNLIGANRVVVFDASWNPCHDAQAVCRVYRYGQRKPCYIYRLVCDFTLEKKIYDRQVSKQGMSDRVVDDLNPVLNFTRKEVESLLHFVEEEEAEKISLESQNNFESVIYQACQLYPHLITKVQLCDSDTKKLSIWKKNRFGCLMFKHCCCGICMRPMTRPDEKPVASVRPIQSTPIPMMPRQVGMGIAGSSSVGSLSVNFLQKAGVYVQRIVTTTDIVIPGANSTTDVQARISAGESVHVIRGSKGTYIRTNDGRIFAIRSGKISRPPGRGSAASRGSLIHPVSNGCSSPVEQQQRSPNGEQRPSSPVSSDFIRELSRYTSSTGDATTGVGNELPSPADVSGVTAGDRGTSRNNQTGDLSRQLSEDPLSKHSSAATRFPGLSMSSSGLNFPPVGLNSSSLLGNLGHMSHPLLMGGSGGSSFLQTPGQTLADLQTMFPSAGSDLLRQSATGNGHLPTPSSSSLSTVFSSAATTIPMSSTPSAATSASLASGSLPPYLMNPNVASLLSSSFPLNYSQTLLSEPRMFPTSLLPGTGGFSAQNPSSTTSSFLSHYTNPTSSLLGAALTQPDRHQRMENSGSSSDDDVIEVIGQ</sequence>
<feature type="compositionally biased region" description="Basic and acidic residues" evidence="9">
    <location>
        <begin position="128"/>
        <end position="142"/>
    </location>
</feature>
<evidence type="ECO:0000313" key="13">
    <source>
        <dbReference type="Proteomes" id="UP000261640"/>
    </source>
</evidence>
<dbReference type="Ensembl" id="ENSMAMT00000036299.2">
    <property type="protein sequence ID" value="ENSMAMP00000035384.2"/>
    <property type="gene ID" value="ENSMAMG00000023761.2"/>
</dbReference>
<keyword evidence="13" id="KW-1185">Reference proteome</keyword>
<evidence type="ECO:0000256" key="4">
    <source>
        <dbReference type="ARBA" id="ARBA00022801"/>
    </source>
</evidence>
<dbReference type="PANTHER" id="PTHR45797">
    <property type="entry name" value="RAD54-LIKE"/>
    <property type="match status" value="1"/>
</dbReference>
<evidence type="ECO:0000256" key="2">
    <source>
        <dbReference type="ARBA" id="ARBA00007025"/>
    </source>
</evidence>
<dbReference type="InterPro" id="IPR001650">
    <property type="entry name" value="Helicase_C-like"/>
</dbReference>
<keyword evidence="3" id="KW-0547">Nucleotide-binding</keyword>
<evidence type="ECO:0000256" key="5">
    <source>
        <dbReference type="ARBA" id="ARBA00022806"/>
    </source>
</evidence>
<dbReference type="PROSITE" id="PS51194">
    <property type="entry name" value="HELICASE_CTER"/>
    <property type="match status" value="1"/>
</dbReference>
<proteinExistence type="inferred from homology"/>
<feature type="compositionally biased region" description="Acidic residues" evidence="9">
    <location>
        <begin position="1"/>
        <end position="49"/>
    </location>
</feature>
<comment type="subcellular location">
    <subcellularLocation>
        <location evidence="1">Nucleus</location>
    </subcellularLocation>
</comment>
<evidence type="ECO:0000256" key="8">
    <source>
        <dbReference type="ARBA" id="ARBA00023242"/>
    </source>
</evidence>
<dbReference type="Pfam" id="PF00271">
    <property type="entry name" value="Helicase_C"/>
    <property type="match status" value="1"/>
</dbReference>
<dbReference type="InterPro" id="IPR044574">
    <property type="entry name" value="ARIP4-like"/>
</dbReference>
<dbReference type="Pfam" id="PF00176">
    <property type="entry name" value="SNF2-rel_dom"/>
    <property type="match status" value="1"/>
</dbReference>
<evidence type="ECO:0000256" key="3">
    <source>
        <dbReference type="ARBA" id="ARBA00022741"/>
    </source>
</evidence>
<feature type="domain" description="Helicase C-terminal" evidence="11">
    <location>
        <begin position="714"/>
        <end position="881"/>
    </location>
</feature>
<feature type="compositionally biased region" description="Polar residues" evidence="9">
    <location>
        <begin position="1092"/>
        <end position="1116"/>
    </location>
</feature>
<feature type="compositionally biased region" description="Basic residues" evidence="9">
    <location>
        <begin position="100"/>
        <end position="110"/>
    </location>
</feature>
<dbReference type="GeneTree" id="ENSGT00940000155763"/>
<dbReference type="CDD" id="cd18069">
    <property type="entry name" value="DEXHc_ARIP4"/>
    <property type="match status" value="1"/>
</dbReference>
<dbReference type="InterPro" id="IPR038718">
    <property type="entry name" value="SNF2-like_sf"/>
</dbReference>
<dbReference type="InterPro" id="IPR049730">
    <property type="entry name" value="SNF2/RAD54-like_C"/>
</dbReference>
<organism evidence="12 13">
    <name type="scientific">Mastacembelus armatus</name>
    <name type="common">zig-zag eel</name>
    <dbReference type="NCBI Taxonomy" id="205130"/>
    <lineage>
        <taxon>Eukaryota</taxon>
        <taxon>Metazoa</taxon>
        <taxon>Chordata</taxon>
        <taxon>Craniata</taxon>
        <taxon>Vertebrata</taxon>
        <taxon>Euteleostomi</taxon>
        <taxon>Actinopterygii</taxon>
        <taxon>Neopterygii</taxon>
        <taxon>Teleostei</taxon>
        <taxon>Neoteleostei</taxon>
        <taxon>Acanthomorphata</taxon>
        <taxon>Anabantaria</taxon>
        <taxon>Synbranchiformes</taxon>
        <taxon>Mastacembelidae</taxon>
        <taxon>Mastacembelus</taxon>
    </lineage>
</organism>
<reference evidence="12" key="2">
    <citation type="submission" date="2025-09" db="UniProtKB">
        <authorList>
            <consortium name="Ensembl"/>
        </authorList>
    </citation>
    <scope>IDENTIFICATION</scope>
</reference>
<feature type="compositionally biased region" description="Polar residues" evidence="9">
    <location>
        <begin position="1158"/>
        <end position="1169"/>
    </location>
</feature>
<comment type="similarity">
    <text evidence="2">Belongs to the SNF2/RAD54 helicase family.</text>
</comment>
<dbReference type="GO" id="GO:0003677">
    <property type="term" value="F:DNA binding"/>
    <property type="evidence" value="ECO:0007669"/>
    <property type="project" value="UniProtKB-KW"/>
</dbReference>
<keyword evidence="5" id="KW-0347">Helicase</keyword>
<dbReference type="SUPFAM" id="SSF52540">
    <property type="entry name" value="P-loop containing nucleoside triphosphate hydrolases"/>
    <property type="match status" value="2"/>
</dbReference>
<dbReference type="InterPro" id="IPR014001">
    <property type="entry name" value="Helicase_ATP-bd"/>
</dbReference>
<dbReference type="PROSITE" id="PS51192">
    <property type="entry name" value="HELICASE_ATP_BIND_1"/>
    <property type="match status" value="1"/>
</dbReference>
<evidence type="ECO:0000256" key="9">
    <source>
        <dbReference type="SAM" id="MobiDB-lite"/>
    </source>
</evidence>
<dbReference type="SMART" id="SM00487">
    <property type="entry name" value="DEXDc"/>
    <property type="match status" value="1"/>
</dbReference>
<feature type="compositionally biased region" description="Acidic residues" evidence="9">
    <location>
        <begin position="187"/>
        <end position="201"/>
    </location>
</feature>
<dbReference type="GO" id="GO:0005634">
    <property type="term" value="C:nucleus"/>
    <property type="evidence" value="ECO:0007669"/>
    <property type="project" value="UniProtKB-SubCell"/>
</dbReference>
<evidence type="ECO:0000259" key="11">
    <source>
        <dbReference type="PROSITE" id="PS51194"/>
    </source>
</evidence>
<dbReference type="InterPro" id="IPR000330">
    <property type="entry name" value="SNF2_N"/>
</dbReference>
<feature type="region of interest" description="Disordered" evidence="9">
    <location>
        <begin position="186"/>
        <end position="233"/>
    </location>
</feature>
<dbReference type="PANTHER" id="PTHR45797:SF1">
    <property type="entry name" value="HELICASE ARIP4"/>
    <property type="match status" value="1"/>
</dbReference>
<dbReference type="SMART" id="SM00490">
    <property type="entry name" value="HELICc"/>
    <property type="match status" value="1"/>
</dbReference>
<keyword evidence="6" id="KW-0067">ATP-binding</keyword>
<dbReference type="CDD" id="cd18793">
    <property type="entry name" value="SF2_C_SNF"/>
    <property type="match status" value="1"/>
</dbReference>
<feature type="region of interest" description="Disordered" evidence="9">
    <location>
        <begin position="1370"/>
        <end position="1396"/>
    </location>
</feature>
<evidence type="ECO:0000313" key="12">
    <source>
        <dbReference type="Ensembl" id="ENSMAMP00000035384.2"/>
    </source>
</evidence>
<dbReference type="Proteomes" id="UP000261640">
    <property type="component" value="Unplaced"/>
</dbReference>
<feature type="compositionally biased region" description="Polar residues" evidence="9">
    <location>
        <begin position="54"/>
        <end position="71"/>
    </location>
</feature>
<dbReference type="GO" id="GO:0016887">
    <property type="term" value="F:ATP hydrolysis activity"/>
    <property type="evidence" value="ECO:0007669"/>
    <property type="project" value="InterPro"/>
</dbReference>
<dbReference type="GO" id="GO:0005524">
    <property type="term" value="F:ATP binding"/>
    <property type="evidence" value="ECO:0007669"/>
    <property type="project" value="UniProtKB-KW"/>
</dbReference>
<name>A0A3Q3NN16_9TELE</name>
<dbReference type="Gene3D" id="3.40.50.300">
    <property type="entry name" value="P-loop containing nucleotide triphosphate hydrolases"/>
    <property type="match status" value="2"/>
</dbReference>
<evidence type="ECO:0000259" key="10">
    <source>
        <dbReference type="PROSITE" id="PS51192"/>
    </source>
</evidence>
<evidence type="ECO:0000256" key="7">
    <source>
        <dbReference type="ARBA" id="ARBA00023125"/>
    </source>
</evidence>
<keyword evidence="4" id="KW-0378">Hydrolase</keyword>
<feature type="compositionally biased region" description="Low complexity" evidence="9">
    <location>
        <begin position="83"/>
        <end position="99"/>
    </location>
</feature>
<feature type="compositionally biased region" description="Polar residues" evidence="9">
    <location>
        <begin position="1125"/>
        <end position="1137"/>
    </location>
</feature>